<dbReference type="Proteomes" id="UP000198661">
    <property type="component" value="Unassembled WGS sequence"/>
</dbReference>
<name>A0A1I2KA73_9BACL</name>
<dbReference type="EMBL" id="FOOK01000001">
    <property type="protein sequence ID" value="SFF63188.1"/>
    <property type="molecule type" value="Genomic_DNA"/>
</dbReference>
<reference evidence="1 2" key="1">
    <citation type="submission" date="2016-10" db="EMBL/GenBank/DDBJ databases">
        <authorList>
            <person name="de Groot N.N."/>
        </authorList>
    </citation>
    <scope>NUCLEOTIDE SEQUENCE [LARGE SCALE GENOMIC DNA]</scope>
    <source>
        <strain evidence="1 2">DSM 44945</strain>
    </source>
</reference>
<evidence type="ECO:0000313" key="1">
    <source>
        <dbReference type="EMBL" id="SFF63188.1"/>
    </source>
</evidence>
<proteinExistence type="predicted"/>
<organism evidence="1 2">
    <name type="scientific">Planifilum fulgidum</name>
    <dbReference type="NCBI Taxonomy" id="201973"/>
    <lineage>
        <taxon>Bacteria</taxon>
        <taxon>Bacillati</taxon>
        <taxon>Bacillota</taxon>
        <taxon>Bacilli</taxon>
        <taxon>Bacillales</taxon>
        <taxon>Thermoactinomycetaceae</taxon>
        <taxon>Planifilum</taxon>
    </lineage>
</organism>
<protein>
    <recommendedName>
        <fullName evidence="3">Methyltransferase domain-containing protein</fullName>
    </recommendedName>
</protein>
<evidence type="ECO:0008006" key="3">
    <source>
        <dbReference type="Google" id="ProtNLM"/>
    </source>
</evidence>
<gene>
    <name evidence="1" type="ORF">SAMN04488025_10148</name>
</gene>
<dbReference type="SUPFAM" id="SSF53335">
    <property type="entry name" value="S-adenosyl-L-methionine-dependent methyltransferases"/>
    <property type="match status" value="1"/>
</dbReference>
<dbReference type="Gene3D" id="3.40.50.150">
    <property type="entry name" value="Vaccinia Virus protein VP39"/>
    <property type="match status" value="1"/>
</dbReference>
<dbReference type="AlphaFoldDB" id="A0A1I2KA73"/>
<accession>A0A1I2KA73</accession>
<sequence>MRNMKDLRNGQDPLLEAWEGASPIGLPDLPEVFFEEMRRHFRLDGSGRLLVLWCGAGVFLPLAESFESILIADPEPDRLAEARRDATRMGIRNVIPLEGGAELLHPRMGRFRLVIVQDAFLRRDRMRRLSFLAKMTEPEGGAVIAEVHRCSPLTDWQKVALEVLRQLEERLPVEKTIPCRPVEPLGHSPFRQVNLFIHRWTQRRTIDQTVKGILAASCPFSKKRSAEEALRHALRKAYSSNILEERLRLTAVFAK</sequence>
<dbReference type="InterPro" id="IPR029063">
    <property type="entry name" value="SAM-dependent_MTases_sf"/>
</dbReference>
<evidence type="ECO:0000313" key="2">
    <source>
        <dbReference type="Proteomes" id="UP000198661"/>
    </source>
</evidence>
<keyword evidence="2" id="KW-1185">Reference proteome</keyword>
<dbReference type="STRING" id="201973.SAMN04488025_10148"/>